<dbReference type="GO" id="GO:0004674">
    <property type="term" value="F:protein serine/threonine kinase activity"/>
    <property type="evidence" value="ECO:0007669"/>
    <property type="project" value="UniProtKB-KW"/>
</dbReference>
<dbReference type="GO" id="GO:0010506">
    <property type="term" value="P:regulation of autophagy"/>
    <property type="evidence" value="ECO:0007669"/>
    <property type="project" value="InterPro"/>
</dbReference>
<dbReference type="PROSITE" id="PS00108">
    <property type="entry name" value="PROTEIN_KINASE_ST"/>
    <property type="match status" value="1"/>
</dbReference>
<dbReference type="PROSITE" id="PS50011">
    <property type="entry name" value="PROTEIN_KINASE_DOM"/>
    <property type="match status" value="1"/>
</dbReference>
<reference evidence="9 10" key="1">
    <citation type="journal article" date="2021" name="Elife">
        <title>Chloroplast acquisition without the gene transfer in kleptoplastic sea slugs, Plakobranchus ocellatus.</title>
        <authorList>
            <person name="Maeda T."/>
            <person name="Takahashi S."/>
            <person name="Yoshida T."/>
            <person name="Shimamura S."/>
            <person name="Takaki Y."/>
            <person name="Nagai Y."/>
            <person name="Toyoda A."/>
            <person name="Suzuki Y."/>
            <person name="Arimoto A."/>
            <person name="Ishii H."/>
            <person name="Satoh N."/>
            <person name="Nishiyama T."/>
            <person name="Hasebe M."/>
            <person name="Maruyama T."/>
            <person name="Minagawa J."/>
            <person name="Obokata J."/>
            <person name="Shigenobu S."/>
        </authorList>
    </citation>
    <scope>NUCLEOTIDE SEQUENCE [LARGE SCALE GENOMIC DNA]</scope>
</reference>
<keyword evidence="3 9" id="KW-0418">Kinase</keyword>
<keyword evidence="6" id="KW-0723">Serine/threonine-protein kinase</keyword>
<dbReference type="Pfam" id="PF00069">
    <property type="entry name" value="Pkinase"/>
    <property type="match status" value="1"/>
</dbReference>
<evidence type="ECO:0000256" key="4">
    <source>
        <dbReference type="ARBA" id="ARBA00022840"/>
    </source>
</evidence>
<dbReference type="InterPro" id="IPR008271">
    <property type="entry name" value="Ser/Thr_kinase_AS"/>
</dbReference>
<evidence type="ECO:0000256" key="2">
    <source>
        <dbReference type="ARBA" id="ARBA00022741"/>
    </source>
</evidence>
<dbReference type="InterPro" id="IPR011009">
    <property type="entry name" value="Kinase-like_dom_sf"/>
</dbReference>
<dbReference type="InterPro" id="IPR045269">
    <property type="entry name" value="Atg1-like"/>
</dbReference>
<dbReference type="InterPro" id="IPR017441">
    <property type="entry name" value="Protein_kinase_ATP_BS"/>
</dbReference>
<evidence type="ECO:0000256" key="1">
    <source>
        <dbReference type="ARBA" id="ARBA00022679"/>
    </source>
</evidence>
<keyword evidence="4 5" id="KW-0067">ATP-binding</keyword>
<evidence type="ECO:0000256" key="6">
    <source>
        <dbReference type="RuleBase" id="RU000304"/>
    </source>
</evidence>
<dbReference type="PANTHER" id="PTHR24348:SF22">
    <property type="entry name" value="NON-SPECIFIC SERINE_THREONINE PROTEIN KINASE"/>
    <property type="match status" value="1"/>
</dbReference>
<evidence type="ECO:0000256" key="7">
    <source>
        <dbReference type="SAM" id="MobiDB-lite"/>
    </source>
</evidence>
<dbReference type="SMART" id="SM00220">
    <property type="entry name" value="S_TKc"/>
    <property type="match status" value="1"/>
</dbReference>
<dbReference type="PANTHER" id="PTHR24348">
    <property type="entry name" value="SERINE/THREONINE-PROTEIN KINASE UNC-51-RELATED"/>
    <property type="match status" value="1"/>
</dbReference>
<dbReference type="GO" id="GO:0005829">
    <property type="term" value="C:cytosol"/>
    <property type="evidence" value="ECO:0007669"/>
    <property type="project" value="TreeGrafter"/>
</dbReference>
<dbReference type="Gene3D" id="1.10.510.10">
    <property type="entry name" value="Transferase(Phosphotransferase) domain 1"/>
    <property type="match status" value="1"/>
</dbReference>
<feature type="domain" description="Protein kinase" evidence="8">
    <location>
        <begin position="24"/>
        <end position="280"/>
    </location>
</feature>
<sequence>MTSFDEVFAEDYIPTDRPMRIGRYMLGAVIGEGKSAIVRKAAKEGDKKKYAVKVLNKLAGHRGTLIQLQFQQEVEALRRISHENVVCMHDCLHSQKRLYIVLEFLTGTLLSLYVAKRKGLPEDETLDYSHQLTSALAYLHKNHVVHRDIKPDNVILDKDKELLKIIDFGLSATCPSNPHFTRRCGTPAYMAPEVTSTTGYGCAVDMWSLGVSIVEMLQGSAPILDELHHRGNYPKLVQRRNMFAGLPPLSKDCISFLDRLLQLYPERRMSAADSLQHAWIKSSYVNRTQQQKHLQQEETKQTLHAVKSKQLPGSPRID</sequence>
<dbReference type="GO" id="GO:0005524">
    <property type="term" value="F:ATP binding"/>
    <property type="evidence" value="ECO:0007669"/>
    <property type="project" value="UniProtKB-UniRule"/>
</dbReference>
<feature type="binding site" evidence="5">
    <location>
        <position position="53"/>
    </location>
    <ligand>
        <name>ATP</name>
        <dbReference type="ChEBI" id="CHEBI:30616"/>
    </ligand>
</feature>
<keyword evidence="1" id="KW-0808">Transferase</keyword>
<dbReference type="GO" id="GO:0000045">
    <property type="term" value="P:autophagosome assembly"/>
    <property type="evidence" value="ECO:0007669"/>
    <property type="project" value="TreeGrafter"/>
</dbReference>
<accession>A0AAV4EQU3</accession>
<comment type="caution">
    <text evidence="9">The sequence shown here is derived from an EMBL/GenBank/DDBJ whole genome shotgun (WGS) entry which is preliminary data.</text>
</comment>
<dbReference type="GO" id="GO:0016020">
    <property type="term" value="C:membrane"/>
    <property type="evidence" value="ECO:0007669"/>
    <property type="project" value="TreeGrafter"/>
</dbReference>
<keyword evidence="2 5" id="KW-0547">Nucleotide-binding</keyword>
<organism evidence="9 10">
    <name type="scientific">Elysia marginata</name>
    <dbReference type="NCBI Taxonomy" id="1093978"/>
    <lineage>
        <taxon>Eukaryota</taxon>
        <taxon>Metazoa</taxon>
        <taxon>Spiralia</taxon>
        <taxon>Lophotrochozoa</taxon>
        <taxon>Mollusca</taxon>
        <taxon>Gastropoda</taxon>
        <taxon>Heterobranchia</taxon>
        <taxon>Euthyneura</taxon>
        <taxon>Panpulmonata</taxon>
        <taxon>Sacoglossa</taxon>
        <taxon>Placobranchoidea</taxon>
        <taxon>Plakobranchidae</taxon>
        <taxon>Elysia</taxon>
    </lineage>
</organism>
<gene>
    <name evidence="9" type="ORF">ElyMa_000147400</name>
</gene>
<evidence type="ECO:0000313" key="10">
    <source>
        <dbReference type="Proteomes" id="UP000762676"/>
    </source>
</evidence>
<dbReference type="EMBL" id="BMAT01000268">
    <property type="protein sequence ID" value="GFR63084.1"/>
    <property type="molecule type" value="Genomic_DNA"/>
</dbReference>
<proteinExistence type="inferred from homology"/>
<evidence type="ECO:0000256" key="5">
    <source>
        <dbReference type="PROSITE-ProRule" id="PRU10141"/>
    </source>
</evidence>
<name>A0AAV4EQU3_9GAST</name>
<dbReference type="PROSITE" id="PS00107">
    <property type="entry name" value="PROTEIN_KINASE_ATP"/>
    <property type="match status" value="1"/>
</dbReference>
<keyword evidence="10" id="KW-1185">Reference proteome</keyword>
<dbReference type="GO" id="GO:0000407">
    <property type="term" value="C:phagophore assembly site"/>
    <property type="evidence" value="ECO:0007669"/>
    <property type="project" value="TreeGrafter"/>
</dbReference>
<evidence type="ECO:0000256" key="3">
    <source>
        <dbReference type="ARBA" id="ARBA00022777"/>
    </source>
</evidence>
<dbReference type="AlphaFoldDB" id="A0AAV4EQU3"/>
<dbReference type="GO" id="GO:0005776">
    <property type="term" value="C:autophagosome"/>
    <property type="evidence" value="ECO:0007669"/>
    <property type="project" value="TreeGrafter"/>
</dbReference>
<comment type="similarity">
    <text evidence="6">Belongs to the protein kinase superfamily.</text>
</comment>
<dbReference type="InterPro" id="IPR000719">
    <property type="entry name" value="Prot_kinase_dom"/>
</dbReference>
<dbReference type="FunFam" id="1.10.510.10:FF:000571">
    <property type="entry name" value="Maternal embryonic leucine zipper kinase"/>
    <property type="match status" value="1"/>
</dbReference>
<protein>
    <submittedName>
        <fullName evidence="9">Death-associated protein kinase 3</fullName>
    </submittedName>
</protein>
<feature type="region of interest" description="Disordered" evidence="7">
    <location>
        <begin position="290"/>
        <end position="318"/>
    </location>
</feature>
<evidence type="ECO:0000259" key="8">
    <source>
        <dbReference type="PROSITE" id="PS50011"/>
    </source>
</evidence>
<dbReference type="SUPFAM" id="SSF56112">
    <property type="entry name" value="Protein kinase-like (PK-like)"/>
    <property type="match status" value="1"/>
</dbReference>
<evidence type="ECO:0000313" key="9">
    <source>
        <dbReference type="EMBL" id="GFR63084.1"/>
    </source>
</evidence>
<dbReference type="Proteomes" id="UP000762676">
    <property type="component" value="Unassembled WGS sequence"/>
</dbReference>